<organism evidence="2">
    <name type="scientific">marine sediment metagenome</name>
    <dbReference type="NCBI Taxonomy" id="412755"/>
    <lineage>
        <taxon>unclassified sequences</taxon>
        <taxon>metagenomes</taxon>
        <taxon>ecological metagenomes</taxon>
    </lineage>
</organism>
<accession>A0A0F8ZGW4</accession>
<feature type="coiled-coil region" evidence="1">
    <location>
        <begin position="15"/>
        <end position="42"/>
    </location>
</feature>
<evidence type="ECO:0000313" key="2">
    <source>
        <dbReference type="EMBL" id="KKK92978.1"/>
    </source>
</evidence>
<evidence type="ECO:0000256" key="1">
    <source>
        <dbReference type="SAM" id="Coils"/>
    </source>
</evidence>
<dbReference type="EMBL" id="LAZR01047970">
    <property type="protein sequence ID" value="KKK92978.1"/>
    <property type="molecule type" value="Genomic_DNA"/>
</dbReference>
<protein>
    <submittedName>
        <fullName evidence="2">Uncharacterized protein</fullName>
    </submittedName>
</protein>
<gene>
    <name evidence="2" type="ORF">LCGC14_2697480</name>
</gene>
<sequence>MSEEQLEAVVLANTIRNSAIENQALTARLAEVEGQLREAVKLVSKAHRALGWPSLYRFLKPQQPQEDSSG</sequence>
<comment type="caution">
    <text evidence="2">The sequence shown here is derived from an EMBL/GenBank/DDBJ whole genome shotgun (WGS) entry which is preliminary data.</text>
</comment>
<name>A0A0F8ZGW4_9ZZZZ</name>
<proteinExistence type="predicted"/>
<reference evidence="2" key="1">
    <citation type="journal article" date="2015" name="Nature">
        <title>Complex archaea that bridge the gap between prokaryotes and eukaryotes.</title>
        <authorList>
            <person name="Spang A."/>
            <person name="Saw J.H."/>
            <person name="Jorgensen S.L."/>
            <person name="Zaremba-Niedzwiedzka K."/>
            <person name="Martijn J."/>
            <person name="Lind A.E."/>
            <person name="van Eijk R."/>
            <person name="Schleper C."/>
            <person name="Guy L."/>
            <person name="Ettema T.J."/>
        </authorList>
    </citation>
    <scope>NUCLEOTIDE SEQUENCE</scope>
</reference>
<keyword evidence="1" id="KW-0175">Coiled coil</keyword>
<dbReference type="AlphaFoldDB" id="A0A0F8ZGW4"/>